<dbReference type="Proteomes" id="UP000003963">
    <property type="component" value="Unassembled WGS sequence"/>
</dbReference>
<evidence type="ECO:0000256" key="1">
    <source>
        <dbReference type="SAM" id="MobiDB-lite"/>
    </source>
</evidence>
<organism evidence="3 4">
    <name type="scientific">Streptomyces himastatinicus ATCC 53653</name>
    <dbReference type="NCBI Taxonomy" id="457427"/>
    <lineage>
        <taxon>Bacteria</taxon>
        <taxon>Bacillati</taxon>
        <taxon>Actinomycetota</taxon>
        <taxon>Actinomycetes</taxon>
        <taxon>Kitasatosporales</taxon>
        <taxon>Streptomycetaceae</taxon>
        <taxon>Streptomyces</taxon>
        <taxon>Streptomyces violaceusniger group</taxon>
    </lineage>
</organism>
<protein>
    <recommendedName>
        <fullName evidence="2">CD-NTase-associated protein 12/Pycsar effector protein TIR domain-containing protein</fullName>
    </recommendedName>
</protein>
<proteinExistence type="predicted"/>
<dbReference type="HOGENOM" id="CLU_911903_0_0_11"/>
<feature type="region of interest" description="Disordered" evidence="1">
    <location>
        <begin position="110"/>
        <end position="130"/>
    </location>
</feature>
<feature type="compositionally biased region" description="Basic and acidic residues" evidence="1">
    <location>
        <begin position="110"/>
        <end position="120"/>
    </location>
</feature>
<evidence type="ECO:0000259" key="2">
    <source>
        <dbReference type="Pfam" id="PF10137"/>
    </source>
</evidence>
<feature type="domain" description="CD-NTase-associated protein 12/Pycsar effector protein TIR" evidence="2">
    <location>
        <begin position="137"/>
        <end position="266"/>
    </location>
</feature>
<dbReference type="AlphaFoldDB" id="D9WVX3"/>
<keyword evidence="4" id="KW-1185">Reference proteome</keyword>
<evidence type="ECO:0000313" key="4">
    <source>
        <dbReference type="Proteomes" id="UP000003963"/>
    </source>
</evidence>
<dbReference type="Pfam" id="PF10137">
    <property type="entry name" value="CAP12-PCTIR_TIR"/>
    <property type="match status" value="1"/>
</dbReference>
<gene>
    <name evidence="3" type="ORF">SSOG_04196</name>
</gene>
<evidence type="ECO:0000313" key="3">
    <source>
        <dbReference type="EMBL" id="EFL24482.1"/>
    </source>
</evidence>
<name>D9WVX3_9ACTN</name>
<reference evidence="3 4" key="1">
    <citation type="submission" date="2009-02" db="EMBL/GenBank/DDBJ databases">
        <title>Annotation of Streptomyces hygroscopicus strain ATCC 53653.</title>
        <authorList>
            <consortium name="The Broad Institute Genome Sequencing Platform"/>
            <consortium name="Broad Institute Microbial Sequencing Center"/>
            <person name="Fischbach M."/>
            <person name="Godfrey P."/>
            <person name="Ward D."/>
            <person name="Young S."/>
            <person name="Zeng Q."/>
            <person name="Koehrsen M."/>
            <person name="Alvarado L."/>
            <person name="Berlin A.M."/>
            <person name="Bochicchio J."/>
            <person name="Borenstein D."/>
            <person name="Chapman S.B."/>
            <person name="Chen Z."/>
            <person name="Engels R."/>
            <person name="Freedman E."/>
            <person name="Gellesch M."/>
            <person name="Goldberg J."/>
            <person name="Griggs A."/>
            <person name="Gujja S."/>
            <person name="Heilman E.R."/>
            <person name="Heiman D.I."/>
            <person name="Hepburn T.A."/>
            <person name="Howarth C."/>
            <person name="Jen D."/>
            <person name="Larson L."/>
            <person name="Lewis B."/>
            <person name="Mehta T."/>
            <person name="Park D."/>
            <person name="Pearson M."/>
            <person name="Richards J."/>
            <person name="Roberts A."/>
            <person name="Saif S."/>
            <person name="Shea T.D."/>
            <person name="Shenoy N."/>
            <person name="Sisk P."/>
            <person name="Stolte C."/>
            <person name="Sykes S.N."/>
            <person name="Thomson T."/>
            <person name="Walk T."/>
            <person name="White J."/>
            <person name="Yandava C."/>
            <person name="Straight P."/>
            <person name="Clardy J."/>
            <person name="Hung D."/>
            <person name="Kolter R."/>
            <person name="Mekalanos J."/>
            <person name="Walker S."/>
            <person name="Walsh C.T."/>
            <person name="Wieland-Brown L.C."/>
            <person name="Haas B."/>
            <person name="Nusbaum C."/>
            <person name="Birren B."/>
        </authorList>
    </citation>
    <scope>NUCLEOTIDE SEQUENCE [LARGE SCALE GENOMIC DNA]</scope>
    <source>
        <strain evidence="3 4">ATCC 53653</strain>
    </source>
</reference>
<dbReference type="EMBL" id="GG657754">
    <property type="protein sequence ID" value="EFL24482.1"/>
    <property type="molecule type" value="Genomic_DNA"/>
</dbReference>
<accession>D9WVX3</accession>
<sequence>MALEGAASAKERKTSWLEKFTPLRREQEDPRERADYEYQRGLEHLHQERVKVANLYSALKRIELARWEEWTESQQAIEIRKALYAQFNSSVAEAINHHAMAWVNHALSSEERKTSQKDSEMSEAGDNPRTIRGSRKKVFLIHGRHEKIASDIRTFLRALSLEPVEWSQAKSSLKQGAPYIGDIVMAGMRLSDAVVVLLTPDELVELRPELAKEVIPATAVDHQARPNVYYEAGIADALDRDHTIIVEIGTVRPFSDVSGRHVVRFNGSQQARLDLRDALRSADLLVDDSGRDWISVGSFDERVAT</sequence>
<dbReference type="STRING" id="457427.SSOG_04196"/>
<dbReference type="GO" id="GO:0050135">
    <property type="term" value="F:NADP+ nucleosidase activity"/>
    <property type="evidence" value="ECO:0007669"/>
    <property type="project" value="InterPro"/>
</dbReference>
<dbReference type="InterPro" id="IPR019302">
    <property type="entry name" value="CAP12/PCTIR_TIR_dom"/>
</dbReference>